<dbReference type="SUPFAM" id="SSF56112">
    <property type="entry name" value="Protein kinase-like (PK-like)"/>
    <property type="match status" value="1"/>
</dbReference>
<dbReference type="PANTHER" id="PTHR43289:SF34">
    <property type="entry name" value="SERINE_THREONINE-PROTEIN KINASE YBDM-RELATED"/>
    <property type="match status" value="1"/>
</dbReference>
<accession>A0A1H9YFF6</accession>
<dbReference type="Proteomes" id="UP000199361">
    <property type="component" value="Unassembled WGS sequence"/>
</dbReference>
<feature type="compositionally biased region" description="Pro residues" evidence="5">
    <location>
        <begin position="264"/>
        <end position="301"/>
    </location>
</feature>
<evidence type="ECO:0000313" key="9">
    <source>
        <dbReference type="Proteomes" id="UP000199361"/>
    </source>
</evidence>
<feature type="transmembrane region" description="Helical" evidence="6">
    <location>
        <begin position="316"/>
        <end position="338"/>
    </location>
</feature>
<protein>
    <submittedName>
        <fullName evidence="8">Serine/threonine protein kinase</fullName>
    </submittedName>
</protein>
<dbReference type="InterPro" id="IPR000719">
    <property type="entry name" value="Prot_kinase_dom"/>
</dbReference>
<keyword evidence="4" id="KW-0067">ATP-binding</keyword>
<sequence length="499" mass="50742">MVHPLAPDDPESLGGYRLAGRLGEGGQGVVYLAHPAGGGDPVAVKLLSAGDRETRARLARELDALEGIASFCTARVLDASVDGPRPYVVSEYVDGPSLAERVRERGPLRGGELERLVVGTATALAAIHAAGIVHRDFKPGNVLLGPDGPRVVDFGIARAEGAATLTSGIIGTPAYLAPEQINGTPASAASDVFAWAASMVYAGTGVSPFGADTVPAVLHRVLHAEPDLSPLPGRLREPLAACLSKEPGRRPTAQQLMVTLVAPGPHPSRPPAPSGPHPPALSDPRPSAPPGGPAPVGAPPRHPADTVPGRSRPRGLIMGAVGAVAVVAASAVVAVVLLDRPPDHLTDTGRSPTAAPPATTSPVSPAAPASGGGTSAPTSAASRPATGLKIPAAFAGDWSGHTTSTNPLDGDGADNEVRMKKGESTAEWREDNNGGECKGTITLTQVEDTRLTFSLGANEGGCIAGTIWLDLRSDGTLGYTWRDEPGLGLVTQTGALSRN</sequence>
<evidence type="ECO:0000256" key="6">
    <source>
        <dbReference type="SAM" id="Phobius"/>
    </source>
</evidence>
<reference evidence="8 9" key="1">
    <citation type="submission" date="2016-10" db="EMBL/GenBank/DDBJ databases">
        <authorList>
            <person name="de Groot N.N."/>
        </authorList>
    </citation>
    <scope>NUCLEOTIDE SEQUENCE [LARGE SCALE GENOMIC DNA]</scope>
    <source>
        <strain evidence="8 9">CGMCC 4.5598</strain>
    </source>
</reference>
<keyword evidence="3 8" id="KW-0418">Kinase</keyword>
<dbReference type="PROSITE" id="PS50011">
    <property type="entry name" value="PROTEIN_KINASE_DOM"/>
    <property type="match status" value="1"/>
</dbReference>
<dbReference type="Pfam" id="PF00069">
    <property type="entry name" value="Pkinase"/>
    <property type="match status" value="1"/>
</dbReference>
<keyword evidence="8" id="KW-0723">Serine/threonine-protein kinase</keyword>
<organism evidence="8 9">
    <name type="scientific">Nonomuraea wenchangensis</name>
    <dbReference type="NCBI Taxonomy" id="568860"/>
    <lineage>
        <taxon>Bacteria</taxon>
        <taxon>Bacillati</taxon>
        <taxon>Actinomycetota</taxon>
        <taxon>Actinomycetes</taxon>
        <taxon>Streptosporangiales</taxon>
        <taxon>Streptosporangiaceae</taxon>
        <taxon>Nonomuraea</taxon>
    </lineage>
</organism>
<feature type="compositionally biased region" description="Low complexity" evidence="5">
    <location>
        <begin position="348"/>
        <end position="383"/>
    </location>
</feature>
<proteinExistence type="predicted"/>
<dbReference type="PANTHER" id="PTHR43289">
    <property type="entry name" value="MITOGEN-ACTIVATED PROTEIN KINASE KINASE KINASE 20-RELATED"/>
    <property type="match status" value="1"/>
</dbReference>
<dbReference type="CDD" id="cd14014">
    <property type="entry name" value="STKc_PknB_like"/>
    <property type="match status" value="1"/>
</dbReference>
<dbReference type="AlphaFoldDB" id="A0A1H9YFF6"/>
<feature type="region of interest" description="Disordered" evidence="5">
    <location>
        <begin position="396"/>
        <end position="416"/>
    </location>
</feature>
<dbReference type="InterPro" id="IPR011009">
    <property type="entry name" value="Kinase-like_dom_sf"/>
</dbReference>
<dbReference type="Gene3D" id="1.10.510.10">
    <property type="entry name" value="Transferase(Phosphotransferase) domain 1"/>
    <property type="match status" value="1"/>
</dbReference>
<keyword evidence="1" id="KW-0808">Transferase</keyword>
<evidence type="ECO:0000313" key="8">
    <source>
        <dbReference type="EMBL" id="SES67279.1"/>
    </source>
</evidence>
<keyword evidence="6" id="KW-0812">Transmembrane</keyword>
<name>A0A1H9YFF6_9ACTN</name>
<evidence type="ECO:0000256" key="1">
    <source>
        <dbReference type="ARBA" id="ARBA00022679"/>
    </source>
</evidence>
<keyword evidence="6" id="KW-1133">Transmembrane helix</keyword>
<feature type="domain" description="Protein kinase" evidence="7">
    <location>
        <begin position="16"/>
        <end position="269"/>
    </location>
</feature>
<dbReference type="PROSITE" id="PS00108">
    <property type="entry name" value="PROTEIN_KINASE_ST"/>
    <property type="match status" value="1"/>
</dbReference>
<evidence type="ECO:0000256" key="3">
    <source>
        <dbReference type="ARBA" id="ARBA00022777"/>
    </source>
</evidence>
<dbReference type="InterPro" id="IPR008271">
    <property type="entry name" value="Ser/Thr_kinase_AS"/>
</dbReference>
<keyword evidence="9" id="KW-1185">Reference proteome</keyword>
<evidence type="ECO:0000259" key="7">
    <source>
        <dbReference type="PROSITE" id="PS50011"/>
    </source>
</evidence>
<dbReference type="EMBL" id="FOHX01000001">
    <property type="protein sequence ID" value="SES67279.1"/>
    <property type="molecule type" value="Genomic_DNA"/>
</dbReference>
<dbReference type="STRING" id="568860.SAMN05421811_1013"/>
<evidence type="ECO:0000256" key="5">
    <source>
        <dbReference type="SAM" id="MobiDB-lite"/>
    </source>
</evidence>
<dbReference type="RefSeq" id="WP_091075228.1">
    <property type="nucleotide sequence ID" value="NZ_FOHX01000001.1"/>
</dbReference>
<feature type="region of interest" description="Disordered" evidence="5">
    <location>
        <begin position="344"/>
        <end position="383"/>
    </location>
</feature>
<evidence type="ECO:0000256" key="4">
    <source>
        <dbReference type="ARBA" id="ARBA00022840"/>
    </source>
</evidence>
<dbReference type="GO" id="GO:0005524">
    <property type="term" value="F:ATP binding"/>
    <property type="evidence" value="ECO:0007669"/>
    <property type="project" value="UniProtKB-KW"/>
</dbReference>
<gene>
    <name evidence="8" type="ORF">SAMN05421811_1013</name>
</gene>
<dbReference type="OrthoDB" id="3915799at2"/>
<evidence type="ECO:0000256" key="2">
    <source>
        <dbReference type="ARBA" id="ARBA00022741"/>
    </source>
</evidence>
<feature type="region of interest" description="Disordered" evidence="5">
    <location>
        <begin position="261"/>
        <end position="311"/>
    </location>
</feature>
<keyword evidence="6" id="KW-0472">Membrane</keyword>
<dbReference type="GO" id="GO:0004674">
    <property type="term" value="F:protein serine/threonine kinase activity"/>
    <property type="evidence" value="ECO:0007669"/>
    <property type="project" value="UniProtKB-KW"/>
</dbReference>
<keyword evidence="2" id="KW-0547">Nucleotide-binding</keyword>
<dbReference type="Gene3D" id="3.30.200.20">
    <property type="entry name" value="Phosphorylase Kinase, domain 1"/>
    <property type="match status" value="1"/>
</dbReference>